<dbReference type="AlphaFoldDB" id="A0A316ACY1"/>
<dbReference type="OrthoDB" id="912498at2"/>
<sequence length="538" mass="58960">MKNRTLQTLFLTCLLGAISMLSHAQDTSGCSSPNGGCDTLAVEKKVSPWRVGGFLGPAIAFCGSWEATFNSDKYRDKSLFNGTGFNAVMNADYFFKNKRKPDSRFEFGLGAVAGIQQFFLRKDLDTFLDQVVAASGVSQAEIQKGASEDHYLAVGPAVNFNFSKKPRSPFLEASVRGGVFRTTPAAIFVYERGTGNNIYSVTASDKRYHLGLLATLGFFVPSKNGLWAWGVEAIGFRTKVDYVFPGETIYPFERKHGGFSAGVAMRRNFIKNQVVAKAPTPAVLCAAPAIELNMGEESMKGMLYNTNVDTTMAGPIKLSWTSMAPTDTTATETFTAKIHRINQGADEIIAKMICQEGNELEFPAAYLNQFGRPLEGQYYATVQSSRVSDCASCVSEASTTGFSSVVPMVIDSIVKPCFKECNIQFYGYQLRKKMGKTYQPSETCEGCLCPVDGEKTYSQYYGLGKVKIEDCDVDNLDLEKIFTDPANGVKHPSWLRTIYVTIESIVAGESCDGVQGITKTTYKAKIRKGKIEAFIKAK</sequence>
<evidence type="ECO:0008006" key="4">
    <source>
        <dbReference type="Google" id="ProtNLM"/>
    </source>
</evidence>
<evidence type="ECO:0000256" key="1">
    <source>
        <dbReference type="SAM" id="SignalP"/>
    </source>
</evidence>
<dbReference type="Proteomes" id="UP000245880">
    <property type="component" value="Unassembled WGS sequence"/>
</dbReference>
<feature type="chain" id="PRO_5016297077" description="Outer membrane protein with beta-barrel domain" evidence="1">
    <location>
        <begin position="25"/>
        <end position="538"/>
    </location>
</feature>
<keyword evidence="1" id="KW-0732">Signal</keyword>
<name>A0A316ACY1_9BACT</name>
<evidence type="ECO:0000313" key="3">
    <source>
        <dbReference type="Proteomes" id="UP000245880"/>
    </source>
</evidence>
<proteinExistence type="predicted"/>
<accession>A0A316ACY1</accession>
<comment type="caution">
    <text evidence="2">The sequence shown here is derived from an EMBL/GenBank/DDBJ whole genome shotgun (WGS) entry which is preliminary data.</text>
</comment>
<protein>
    <recommendedName>
        <fullName evidence="4">Outer membrane protein with beta-barrel domain</fullName>
    </recommendedName>
</protein>
<dbReference type="EMBL" id="QGDT01000013">
    <property type="protein sequence ID" value="PWJ55615.1"/>
    <property type="molecule type" value="Genomic_DNA"/>
</dbReference>
<keyword evidence="3" id="KW-1185">Reference proteome</keyword>
<reference evidence="2 3" key="1">
    <citation type="submission" date="2018-03" db="EMBL/GenBank/DDBJ databases">
        <title>Genomic Encyclopedia of Archaeal and Bacterial Type Strains, Phase II (KMG-II): from individual species to whole genera.</title>
        <authorList>
            <person name="Goeker M."/>
        </authorList>
    </citation>
    <scope>NUCLEOTIDE SEQUENCE [LARGE SCALE GENOMIC DNA]</scope>
    <source>
        <strain evidence="2 3">DSM 100346</strain>
    </source>
</reference>
<gene>
    <name evidence="2" type="ORF">CLV98_11391</name>
</gene>
<feature type="signal peptide" evidence="1">
    <location>
        <begin position="1"/>
        <end position="24"/>
    </location>
</feature>
<evidence type="ECO:0000313" key="2">
    <source>
        <dbReference type="EMBL" id="PWJ55615.1"/>
    </source>
</evidence>
<organism evidence="2 3">
    <name type="scientific">Dyadobacter jejuensis</name>
    <dbReference type="NCBI Taxonomy" id="1082580"/>
    <lineage>
        <taxon>Bacteria</taxon>
        <taxon>Pseudomonadati</taxon>
        <taxon>Bacteroidota</taxon>
        <taxon>Cytophagia</taxon>
        <taxon>Cytophagales</taxon>
        <taxon>Spirosomataceae</taxon>
        <taxon>Dyadobacter</taxon>
    </lineage>
</organism>
<dbReference type="RefSeq" id="WP_146202310.1">
    <property type="nucleotide sequence ID" value="NZ_QGDT01000013.1"/>
</dbReference>